<evidence type="ECO:0000313" key="4">
    <source>
        <dbReference type="Proteomes" id="UP001209878"/>
    </source>
</evidence>
<gene>
    <name evidence="3" type="ORF">NP493_285g03032</name>
</gene>
<keyword evidence="2" id="KW-0812">Transmembrane</keyword>
<comment type="caution">
    <text evidence="3">The sequence shown here is derived from an EMBL/GenBank/DDBJ whole genome shotgun (WGS) entry which is preliminary data.</text>
</comment>
<reference evidence="3" key="1">
    <citation type="journal article" date="2023" name="Mol. Biol. Evol.">
        <title>Third-Generation Sequencing Reveals the Adaptive Role of the Epigenome in Three Deep-Sea Polychaetes.</title>
        <authorList>
            <person name="Perez M."/>
            <person name="Aroh O."/>
            <person name="Sun Y."/>
            <person name="Lan Y."/>
            <person name="Juniper S.K."/>
            <person name="Young C.R."/>
            <person name="Angers B."/>
            <person name="Qian P.Y."/>
        </authorList>
    </citation>
    <scope>NUCLEOTIDE SEQUENCE</scope>
    <source>
        <strain evidence="3">R07B-5</strain>
    </source>
</reference>
<name>A0AAD9NX43_RIDPI</name>
<dbReference type="InterPro" id="IPR043159">
    <property type="entry name" value="Lectin_gal-bd_sf"/>
</dbReference>
<accession>A0AAD9NX43</accession>
<keyword evidence="2" id="KW-0472">Membrane</keyword>
<feature type="compositionally biased region" description="Pro residues" evidence="1">
    <location>
        <begin position="342"/>
        <end position="354"/>
    </location>
</feature>
<evidence type="ECO:0000256" key="1">
    <source>
        <dbReference type="SAM" id="MobiDB-lite"/>
    </source>
</evidence>
<feature type="transmembrane region" description="Helical" evidence="2">
    <location>
        <begin position="243"/>
        <end position="267"/>
    </location>
</feature>
<dbReference type="AlphaFoldDB" id="A0AAD9NX43"/>
<keyword evidence="4" id="KW-1185">Reference proteome</keyword>
<sequence length="421" mass="46095">MIARLRCSDRRKCEIRVPDEMFDHLSPCNPDLKNYLDIEYNCLPVATPPRPCNKTQSLPLTSSEGWISSLVTAETKCGTKDSPWAIEALPGQRIKLTLNDLSGVCSGNSSGGAQCRSPGSGKPCLAYALLTEPELRRSFTVCSTARRQHQVYLSIGHALHIALVAPSEYRFLFQYEVVGCPTLEPPKYGWVRRGDSVLTFGCTTTGGTWQLVCVDRQWRGLVYNCSEPGLQPQGSTASLSSEVGIVIILGVSATTALLILAVGILYIRRRSRDTEGRHVTPQLLYAANSGPTRQCYVANAGFRCTKQRGGTAPDNPEEKGDCACEMTVDSLCGPRQKCSGQPPNPSPQPRPPPDGRIRYKVIGYPGNMNTFKPPRATRSDSDASRELHGFTACRYSRCRSRDAGEADDDVLDLKGTFVNEK</sequence>
<dbReference type="EMBL" id="JAODUO010000284">
    <property type="protein sequence ID" value="KAK2184063.1"/>
    <property type="molecule type" value="Genomic_DNA"/>
</dbReference>
<dbReference type="Proteomes" id="UP001209878">
    <property type="component" value="Unassembled WGS sequence"/>
</dbReference>
<dbReference type="Gene3D" id="2.60.120.740">
    <property type="match status" value="1"/>
</dbReference>
<feature type="region of interest" description="Disordered" evidence="1">
    <location>
        <begin position="335"/>
        <end position="385"/>
    </location>
</feature>
<organism evidence="3 4">
    <name type="scientific">Ridgeia piscesae</name>
    <name type="common">Tubeworm</name>
    <dbReference type="NCBI Taxonomy" id="27915"/>
    <lineage>
        <taxon>Eukaryota</taxon>
        <taxon>Metazoa</taxon>
        <taxon>Spiralia</taxon>
        <taxon>Lophotrochozoa</taxon>
        <taxon>Annelida</taxon>
        <taxon>Polychaeta</taxon>
        <taxon>Sedentaria</taxon>
        <taxon>Canalipalpata</taxon>
        <taxon>Sabellida</taxon>
        <taxon>Siboglinidae</taxon>
        <taxon>Ridgeia</taxon>
    </lineage>
</organism>
<evidence type="ECO:0000313" key="3">
    <source>
        <dbReference type="EMBL" id="KAK2184063.1"/>
    </source>
</evidence>
<evidence type="ECO:0000256" key="2">
    <source>
        <dbReference type="SAM" id="Phobius"/>
    </source>
</evidence>
<proteinExistence type="predicted"/>
<keyword evidence="2" id="KW-1133">Transmembrane helix</keyword>
<protein>
    <submittedName>
        <fullName evidence="3">Uncharacterized protein</fullName>
    </submittedName>
</protein>